<gene>
    <name evidence="1" type="ORF">METZ01_LOCUS446394</name>
</gene>
<evidence type="ECO:0000313" key="1">
    <source>
        <dbReference type="EMBL" id="SVD93540.1"/>
    </source>
</evidence>
<feature type="non-terminal residue" evidence="1">
    <location>
        <position position="51"/>
    </location>
</feature>
<sequence>MVNLKNINKTNKVYMNCKHELLIIGIHKGKQLNVQQRSLDSLIDKKLSKAI</sequence>
<dbReference type="EMBL" id="UINC01183014">
    <property type="protein sequence ID" value="SVD93540.1"/>
    <property type="molecule type" value="Genomic_DNA"/>
</dbReference>
<dbReference type="AlphaFoldDB" id="A0A382ZE10"/>
<protein>
    <submittedName>
        <fullName evidence="1">Uncharacterized protein</fullName>
    </submittedName>
</protein>
<organism evidence="1">
    <name type="scientific">marine metagenome</name>
    <dbReference type="NCBI Taxonomy" id="408172"/>
    <lineage>
        <taxon>unclassified sequences</taxon>
        <taxon>metagenomes</taxon>
        <taxon>ecological metagenomes</taxon>
    </lineage>
</organism>
<name>A0A382ZE10_9ZZZZ</name>
<proteinExistence type="predicted"/>
<reference evidence="1" key="1">
    <citation type="submission" date="2018-05" db="EMBL/GenBank/DDBJ databases">
        <authorList>
            <person name="Lanie J.A."/>
            <person name="Ng W.-L."/>
            <person name="Kazmierczak K.M."/>
            <person name="Andrzejewski T.M."/>
            <person name="Davidsen T.M."/>
            <person name="Wayne K.J."/>
            <person name="Tettelin H."/>
            <person name="Glass J.I."/>
            <person name="Rusch D."/>
            <person name="Podicherti R."/>
            <person name="Tsui H.-C.T."/>
            <person name="Winkler M.E."/>
        </authorList>
    </citation>
    <scope>NUCLEOTIDE SEQUENCE</scope>
</reference>
<accession>A0A382ZE10</accession>